<keyword evidence="3 7" id="KW-0808">Transferase</keyword>
<keyword evidence="2 7" id="KW-0489">Methyltransferase</keyword>
<reference evidence="9" key="1">
    <citation type="submission" date="2021-01" db="EMBL/GenBank/DDBJ databases">
        <authorList>
            <person name="Corre E."/>
            <person name="Pelletier E."/>
            <person name="Niang G."/>
            <person name="Scheremetjew M."/>
            <person name="Finn R."/>
            <person name="Kale V."/>
            <person name="Holt S."/>
            <person name="Cochrane G."/>
            <person name="Meng A."/>
            <person name="Brown T."/>
            <person name="Cohen L."/>
        </authorList>
    </citation>
    <scope>NUCLEOTIDE SEQUENCE</scope>
    <source>
        <strain evidence="9">Clade-D-RCC2572</strain>
    </source>
</reference>
<dbReference type="Pfam" id="PF02005">
    <property type="entry name" value="TRM"/>
    <property type="match status" value="1"/>
</dbReference>
<dbReference type="GO" id="GO:0000049">
    <property type="term" value="F:tRNA binding"/>
    <property type="evidence" value="ECO:0007669"/>
    <property type="project" value="UniProtKB-UniRule"/>
</dbReference>
<keyword evidence="5 7" id="KW-0819">tRNA processing</keyword>
<name>A0A7S0KQV4_9CHLO</name>
<feature type="region of interest" description="Disordered" evidence="8">
    <location>
        <begin position="1"/>
        <end position="42"/>
    </location>
</feature>
<organism evidence="9">
    <name type="scientific">Ostreococcus mediterraneus</name>
    <dbReference type="NCBI Taxonomy" id="1486918"/>
    <lineage>
        <taxon>Eukaryota</taxon>
        <taxon>Viridiplantae</taxon>
        <taxon>Chlorophyta</taxon>
        <taxon>Mamiellophyceae</taxon>
        <taxon>Mamiellales</taxon>
        <taxon>Bathycoccaceae</taxon>
        <taxon>Ostreococcus</taxon>
    </lineage>
</organism>
<dbReference type="PANTHER" id="PTHR10631:SF9">
    <property type="entry name" value="TRNA (GUANINE(26)-N(2))-DIMETHYLTRANSFERASE"/>
    <property type="match status" value="1"/>
</dbReference>
<proteinExistence type="inferred from homology"/>
<dbReference type="InterPro" id="IPR029063">
    <property type="entry name" value="SAM-dependent_MTases_sf"/>
</dbReference>
<dbReference type="GO" id="GO:0002940">
    <property type="term" value="P:tRNA N2-guanine methylation"/>
    <property type="evidence" value="ECO:0007669"/>
    <property type="project" value="TreeGrafter"/>
</dbReference>
<dbReference type="SUPFAM" id="SSF53335">
    <property type="entry name" value="S-adenosyl-L-methionine-dependent methyltransferases"/>
    <property type="match status" value="1"/>
</dbReference>
<feature type="compositionally biased region" description="Pro residues" evidence="8">
    <location>
        <begin position="13"/>
        <end position="25"/>
    </location>
</feature>
<feature type="compositionally biased region" description="Basic residues" evidence="8">
    <location>
        <begin position="27"/>
        <end position="38"/>
    </location>
</feature>
<dbReference type="PROSITE" id="PS51626">
    <property type="entry name" value="SAM_MT_TRM1"/>
    <property type="match status" value="1"/>
</dbReference>
<dbReference type="GO" id="GO:0005634">
    <property type="term" value="C:nucleus"/>
    <property type="evidence" value="ECO:0007669"/>
    <property type="project" value="TreeGrafter"/>
</dbReference>
<evidence type="ECO:0000256" key="3">
    <source>
        <dbReference type="ARBA" id="ARBA00022679"/>
    </source>
</evidence>
<dbReference type="InterPro" id="IPR002905">
    <property type="entry name" value="Trm1"/>
</dbReference>
<evidence type="ECO:0000256" key="6">
    <source>
        <dbReference type="ARBA" id="ARBA00022884"/>
    </source>
</evidence>
<dbReference type="Gene3D" id="3.40.50.150">
    <property type="entry name" value="Vaccinia Virus protein VP39"/>
    <property type="match status" value="1"/>
</dbReference>
<sequence>MATARASMASVTTPPPWPSPSPTPKPRGGRRVGGRARSGRGDGARMTVYERGCAIDIDDACFYRAESAQSRDLSVLCCAATANDEGIDAYDATCASGARAVRWMRAGFVRSVVCNDVNANVEAVLETNLSRAASEVEVEAETPAYSTTFEDAQRELTRAWLDGQKFDIVDVDGFGSTNFADAALRVVRYGGLFYACSTDGRALCGQNPSRLQVAFGNAVVAPSRPAVNEIALRTFIGDVVRRGAALKLDVVPVFSLFHAHGPVFRAMFRVVGPLRGAYGGFGGDNNIGFVGHCDACGNTSVVDEPLIRIFHHNKLEMASTVTCARCKGRDADGRSAVLALSGPLWIGPLHDADVVHRMRDEAERLGWLDDPTECKEKGQMSLEDLLDAFVGEALPALNGVAHYFRTDELARKGRAARVPPRDVLTTALRAHGFAATRSHIDPRGLKTNASVQEVVKCANDALSALDAIDGR</sequence>
<evidence type="ECO:0000256" key="1">
    <source>
        <dbReference type="ARBA" id="ARBA00022555"/>
    </source>
</evidence>
<dbReference type="EC" id="2.1.1.216" evidence="7"/>
<keyword evidence="4 7" id="KW-0949">S-adenosyl-L-methionine</keyword>
<evidence type="ECO:0000256" key="4">
    <source>
        <dbReference type="ARBA" id="ARBA00022691"/>
    </source>
</evidence>
<gene>
    <name evidence="9" type="ORF">OMED0929_LOCUS6406</name>
</gene>
<dbReference type="PANTHER" id="PTHR10631">
    <property type="entry name" value="N 2 ,N 2 -DIMETHYLGUANOSINE TRNA METHYLTRANSFERASE"/>
    <property type="match status" value="1"/>
</dbReference>
<keyword evidence="6 7" id="KW-0694">RNA-binding</keyword>
<dbReference type="GO" id="GO:0160104">
    <property type="term" value="F:tRNA (guanine(26)-N2)-dimethyltransferase activity"/>
    <property type="evidence" value="ECO:0007669"/>
    <property type="project" value="UniProtKB-UniRule"/>
</dbReference>
<evidence type="ECO:0000256" key="5">
    <source>
        <dbReference type="ARBA" id="ARBA00022694"/>
    </source>
</evidence>
<comment type="similarity">
    <text evidence="7">Belongs to the class I-like SAM-binding methyltransferase superfamily. Trm1 family.</text>
</comment>
<protein>
    <recommendedName>
        <fullName evidence="7">tRNA (guanine(26)-N(2))-dimethyltransferase</fullName>
        <ecNumber evidence="7">2.1.1.216</ecNumber>
    </recommendedName>
</protein>
<dbReference type="InterPro" id="IPR042296">
    <property type="entry name" value="tRNA_met_Trm1_C"/>
</dbReference>
<evidence type="ECO:0000256" key="2">
    <source>
        <dbReference type="ARBA" id="ARBA00022603"/>
    </source>
</evidence>
<dbReference type="AlphaFoldDB" id="A0A7S0KQV4"/>
<dbReference type="Gene3D" id="3.30.56.70">
    <property type="entry name" value="N2,N2-dimethylguanosine tRNA methyltransferase, C-terminal domain"/>
    <property type="match status" value="1"/>
</dbReference>
<comment type="catalytic activity">
    <reaction evidence="7">
        <text>guanosine(26) in tRNA + 2 S-adenosyl-L-methionine = N(2)-dimethylguanosine(26) in tRNA + 2 S-adenosyl-L-homocysteine + 2 H(+)</text>
        <dbReference type="Rhea" id="RHEA:43140"/>
        <dbReference type="Rhea" id="RHEA-COMP:10359"/>
        <dbReference type="Rhea" id="RHEA-COMP:10360"/>
        <dbReference type="ChEBI" id="CHEBI:15378"/>
        <dbReference type="ChEBI" id="CHEBI:57856"/>
        <dbReference type="ChEBI" id="CHEBI:59789"/>
        <dbReference type="ChEBI" id="CHEBI:74269"/>
        <dbReference type="ChEBI" id="CHEBI:74513"/>
        <dbReference type="EC" id="2.1.1.216"/>
    </reaction>
</comment>
<evidence type="ECO:0000313" key="9">
    <source>
        <dbReference type="EMBL" id="CAD8587360.1"/>
    </source>
</evidence>
<accession>A0A7S0KQV4</accession>
<keyword evidence="1 7" id="KW-0820">tRNA-binding</keyword>
<evidence type="ECO:0000256" key="8">
    <source>
        <dbReference type="SAM" id="MobiDB-lite"/>
    </source>
</evidence>
<evidence type="ECO:0000256" key="7">
    <source>
        <dbReference type="PROSITE-ProRule" id="PRU00958"/>
    </source>
</evidence>
<dbReference type="EMBL" id="HBEW01007585">
    <property type="protein sequence ID" value="CAD8587360.1"/>
    <property type="molecule type" value="Transcribed_RNA"/>
</dbReference>